<dbReference type="WBParaSite" id="PTRK_0001234400.1">
    <property type="protein sequence ID" value="PTRK_0001234400.1"/>
    <property type="gene ID" value="PTRK_0001234400"/>
</dbReference>
<proteinExistence type="predicted"/>
<keyword evidence="2" id="KW-1185">Reference proteome</keyword>
<feature type="region of interest" description="Disordered" evidence="1">
    <location>
        <begin position="148"/>
        <end position="184"/>
    </location>
</feature>
<sequence>MFGDRKNALTASVSTEKEMLVYEEKSDNILQEENKMLDTKLLLRKKRAEATERYKEALKNPSDPENAKIIAKREQIRLANKLRTAKYRQRQYLLKHSQNNDNESKMKSNNKLDDKRKALEQIEREIWKTRCKLEQLENIKNQIIHSTPNDTILNSSSTTSPNSNENSLISHNNFSDFEDKIPSSKQQFNNNQISEALINNKNLIPPDITIDSDPLKAIGKLSLLLLSNVTTMINGKAGESVSSSESVQKDILTSAQPQVSHKFPTLTKKNKIVQDIDEITDVHERKKALARLRQQRYRQRKAAEALLKKETNSVTEV</sequence>
<accession>A0A0N4ZUT1</accession>
<evidence type="ECO:0000256" key="1">
    <source>
        <dbReference type="SAM" id="MobiDB-lite"/>
    </source>
</evidence>
<name>A0A0N4ZUT1_PARTI</name>
<dbReference type="Proteomes" id="UP000038045">
    <property type="component" value="Unplaced"/>
</dbReference>
<evidence type="ECO:0000313" key="2">
    <source>
        <dbReference type="Proteomes" id="UP000038045"/>
    </source>
</evidence>
<dbReference type="AlphaFoldDB" id="A0A0N4ZUT1"/>
<organism evidence="2 3">
    <name type="scientific">Parastrongyloides trichosuri</name>
    <name type="common">Possum-specific nematode worm</name>
    <dbReference type="NCBI Taxonomy" id="131310"/>
    <lineage>
        <taxon>Eukaryota</taxon>
        <taxon>Metazoa</taxon>
        <taxon>Ecdysozoa</taxon>
        <taxon>Nematoda</taxon>
        <taxon>Chromadorea</taxon>
        <taxon>Rhabditida</taxon>
        <taxon>Tylenchina</taxon>
        <taxon>Panagrolaimomorpha</taxon>
        <taxon>Strongyloidoidea</taxon>
        <taxon>Strongyloididae</taxon>
        <taxon>Parastrongyloides</taxon>
    </lineage>
</organism>
<protein>
    <submittedName>
        <fullName evidence="3">BZIP domain-containing protein</fullName>
    </submittedName>
</protein>
<feature type="region of interest" description="Disordered" evidence="1">
    <location>
        <begin position="94"/>
        <end position="115"/>
    </location>
</feature>
<evidence type="ECO:0000313" key="3">
    <source>
        <dbReference type="WBParaSite" id="PTRK_0001234400.1"/>
    </source>
</evidence>
<reference evidence="3" key="1">
    <citation type="submission" date="2017-02" db="UniProtKB">
        <authorList>
            <consortium name="WormBaseParasite"/>
        </authorList>
    </citation>
    <scope>IDENTIFICATION</scope>
</reference>
<feature type="compositionally biased region" description="Low complexity" evidence="1">
    <location>
        <begin position="154"/>
        <end position="167"/>
    </location>
</feature>
<feature type="compositionally biased region" description="Basic and acidic residues" evidence="1">
    <location>
        <begin position="102"/>
        <end position="115"/>
    </location>
</feature>